<organism evidence="1 2">
    <name type="scientific">Lophiotrema nucula</name>
    <dbReference type="NCBI Taxonomy" id="690887"/>
    <lineage>
        <taxon>Eukaryota</taxon>
        <taxon>Fungi</taxon>
        <taxon>Dikarya</taxon>
        <taxon>Ascomycota</taxon>
        <taxon>Pezizomycotina</taxon>
        <taxon>Dothideomycetes</taxon>
        <taxon>Pleosporomycetidae</taxon>
        <taxon>Pleosporales</taxon>
        <taxon>Lophiotremataceae</taxon>
        <taxon>Lophiotrema</taxon>
    </lineage>
</organism>
<evidence type="ECO:0000313" key="1">
    <source>
        <dbReference type="EMBL" id="KAF2114696.1"/>
    </source>
</evidence>
<proteinExistence type="predicted"/>
<reference evidence="1" key="1">
    <citation type="journal article" date="2020" name="Stud. Mycol.">
        <title>101 Dothideomycetes genomes: a test case for predicting lifestyles and emergence of pathogens.</title>
        <authorList>
            <person name="Haridas S."/>
            <person name="Albert R."/>
            <person name="Binder M."/>
            <person name="Bloem J."/>
            <person name="Labutti K."/>
            <person name="Salamov A."/>
            <person name="Andreopoulos B."/>
            <person name="Baker S."/>
            <person name="Barry K."/>
            <person name="Bills G."/>
            <person name="Bluhm B."/>
            <person name="Cannon C."/>
            <person name="Castanera R."/>
            <person name="Culley D."/>
            <person name="Daum C."/>
            <person name="Ezra D."/>
            <person name="Gonzalez J."/>
            <person name="Henrissat B."/>
            <person name="Kuo A."/>
            <person name="Liang C."/>
            <person name="Lipzen A."/>
            <person name="Lutzoni F."/>
            <person name="Magnuson J."/>
            <person name="Mondo S."/>
            <person name="Nolan M."/>
            <person name="Ohm R."/>
            <person name="Pangilinan J."/>
            <person name="Park H.-J."/>
            <person name="Ramirez L."/>
            <person name="Alfaro M."/>
            <person name="Sun H."/>
            <person name="Tritt A."/>
            <person name="Yoshinaga Y."/>
            <person name="Zwiers L.-H."/>
            <person name="Turgeon B."/>
            <person name="Goodwin S."/>
            <person name="Spatafora J."/>
            <person name="Crous P."/>
            <person name="Grigoriev I."/>
        </authorList>
    </citation>
    <scope>NUCLEOTIDE SEQUENCE</scope>
    <source>
        <strain evidence="1">CBS 627.86</strain>
    </source>
</reference>
<dbReference type="EMBL" id="ML977325">
    <property type="protein sequence ID" value="KAF2114696.1"/>
    <property type="molecule type" value="Genomic_DNA"/>
</dbReference>
<accession>A0A6A5Z6B7</accession>
<protein>
    <submittedName>
        <fullName evidence="1">Uncharacterized protein</fullName>
    </submittedName>
</protein>
<name>A0A6A5Z6B7_9PLEO</name>
<dbReference type="Proteomes" id="UP000799770">
    <property type="component" value="Unassembled WGS sequence"/>
</dbReference>
<keyword evidence="2" id="KW-1185">Reference proteome</keyword>
<gene>
    <name evidence="1" type="ORF">BDV96DRAFT_577253</name>
</gene>
<dbReference type="AlphaFoldDB" id="A0A6A5Z6B7"/>
<evidence type="ECO:0000313" key="2">
    <source>
        <dbReference type="Proteomes" id="UP000799770"/>
    </source>
</evidence>
<sequence>MLTTADDDGCPCEKNTVLIKAHNRVPALCTYDPYISGSNASFVPTHLNFYFICLQLLFELDLFEMIQKQEVGKTHHARPLPPFFFIDVFPCCPILFCRLTVDQTDSCLDAGCTLDPRRLCDICMRSILCSTFTALADIYIEYQHSTLHWVRGRRSELVVPFSRFYTVSSLTVKE</sequence>